<dbReference type="EMBL" id="CAFBNA010000152">
    <property type="protein sequence ID" value="CAB4946112.1"/>
    <property type="molecule type" value="Genomic_DNA"/>
</dbReference>
<protein>
    <submittedName>
        <fullName evidence="1">Unannotated protein</fullName>
    </submittedName>
</protein>
<gene>
    <name evidence="1" type="ORF">UFOPK3708_01729</name>
</gene>
<sequence>MDRYRTSNSVVNLNLFGKQVNIKTNDFVDQNLYWTNRCPAFNRRALIIIHAEQRQGLRQRTASHRLAKQLGTAGPEVVRGIGNTGNSKRCELGTNFLK</sequence>
<organism evidence="1">
    <name type="scientific">freshwater metagenome</name>
    <dbReference type="NCBI Taxonomy" id="449393"/>
    <lineage>
        <taxon>unclassified sequences</taxon>
        <taxon>metagenomes</taxon>
        <taxon>ecological metagenomes</taxon>
    </lineage>
</organism>
<accession>A0A6J7JVK0</accession>
<proteinExistence type="predicted"/>
<reference evidence="1" key="1">
    <citation type="submission" date="2020-05" db="EMBL/GenBank/DDBJ databases">
        <authorList>
            <person name="Chiriac C."/>
            <person name="Salcher M."/>
            <person name="Ghai R."/>
            <person name="Kavagutti S V."/>
        </authorList>
    </citation>
    <scope>NUCLEOTIDE SEQUENCE</scope>
</reference>
<evidence type="ECO:0000313" key="1">
    <source>
        <dbReference type="EMBL" id="CAB4946112.1"/>
    </source>
</evidence>
<name>A0A6J7JVK0_9ZZZZ</name>
<dbReference type="AlphaFoldDB" id="A0A6J7JVK0"/>